<organism evidence="2 3">
    <name type="scientific">Natronobacterium haloterrestre</name>
    <name type="common">Halobiforma haloterrestris</name>
    <dbReference type="NCBI Taxonomy" id="148448"/>
    <lineage>
        <taxon>Archaea</taxon>
        <taxon>Methanobacteriati</taxon>
        <taxon>Methanobacteriota</taxon>
        <taxon>Stenosarchaea group</taxon>
        <taxon>Halobacteria</taxon>
        <taxon>Halobacteriales</taxon>
        <taxon>Natrialbaceae</taxon>
        <taxon>Natronobacterium</taxon>
    </lineage>
</organism>
<evidence type="ECO:0000313" key="2">
    <source>
        <dbReference type="EMBL" id="SFB71433.1"/>
    </source>
</evidence>
<gene>
    <name evidence="2" type="ORF">SAMN05444422_101414</name>
</gene>
<dbReference type="Proteomes" id="UP000199161">
    <property type="component" value="Unassembled WGS sequence"/>
</dbReference>
<dbReference type="AlphaFoldDB" id="A0A1I1DFY1"/>
<name>A0A1I1DFY1_NATHA</name>
<evidence type="ECO:0000313" key="3">
    <source>
        <dbReference type="Proteomes" id="UP000199161"/>
    </source>
</evidence>
<sequence>MARCDSESDSGNDSETSQSNAAPTIDDATRRLGVESATAVARAVLEAAGDRPFRRFGRPATVAAAVRIASRRTEGPTVGLERIVPALAVDPGRVERAEARLTAALSEPADPDEIRTLRRRLVVAHELLAACEAGRRRPELPGSRLADAAPDLLARVDGPAGHCADLEGLEGSPAAEPRLRAHVERLEADLELARLGTTLYARLEDDCRR</sequence>
<accession>A0A1I1DFY1</accession>
<evidence type="ECO:0000256" key="1">
    <source>
        <dbReference type="SAM" id="MobiDB-lite"/>
    </source>
</evidence>
<protein>
    <submittedName>
        <fullName evidence="2">Uncharacterized protein</fullName>
    </submittedName>
</protein>
<dbReference type="RefSeq" id="WP_089784906.1">
    <property type="nucleotide sequence ID" value="NZ_FOKW01000001.1"/>
</dbReference>
<feature type="compositionally biased region" description="Polar residues" evidence="1">
    <location>
        <begin position="13"/>
        <end position="22"/>
    </location>
</feature>
<feature type="region of interest" description="Disordered" evidence="1">
    <location>
        <begin position="1"/>
        <end position="30"/>
    </location>
</feature>
<dbReference type="EMBL" id="FOKW01000001">
    <property type="protein sequence ID" value="SFB71433.1"/>
    <property type="molecule type" value="Genomic_DNA"/>
</dbReference>
<dbReference type="OrthoDB" id="170737at2157"/>
<keyword evidence="3" id="KW-1185">Reference proteome</keyword>
<proteinExistence type="predicted"/>
<reference evidence="3" key="1">
    <citation type="submission" date="2016-10" db="EMBL/GenBank/DDBJ databases">
        <authorList>
            <person name="Varghese N."/>
            <person name="Submissions S."/>
        </authorList>
    </citation>
    <scope>NUCLEOTIDE SEQUENCE [LARGE SCALE GENOMIC DNA]</scope>
    <source>
        <strain evidence="3">DSM 13078</strain>
    </source>
</reference>